<dbReference type="PROSITE" id="PS51688">
    <property type="entry name" value="ICA"/>
    <property type="match status" value="1"/>
</dbReference>
<dbReference type="RefSeq" id="WP_004526586.1">
    <property type="nucleotide sequence ID" value="NZ_CM000832.1"/>
</dbReference>
<organism evidence="3">
    <name type="scientific">Burkholderia pseudomallei 1710a</name>
    <dbReference type="NCBI Taxonomy" id="320371"/>
    <lineage>
        <taxon>Bacteria</taxon>
        <taxon>Pseudomonadati</taxon>
        <taxon>Pseudomonadota</taxon>
        <taxon>Betaproteobacteria</taxon>
        <taxon>Burkholderiales</taxon>
        <taxon>Burkholderiaceae</taxon>
        <taxon>Burkholderia</taxon>
        <taxon>pseudomallei group</taxon>
    </lineage>
</organism>
<evidence type="ECO:0000313" key="3">
    <source>
        <dbReference type="EMBL" id="EET09039.1"/>
    </source>
</evidence>
<dbReference type="HOGENOM" id="CLU_591450_0_0_4"/>
<evidence type="ECO:0000259" key="2">
    <source>
        <dbReference type="PROSITE" id="PS51688"/>
    </source>
</evidence>
<dbReference type="Proteomes" id="UP000001812">
    <property type="component" value="Chromosome I"/>
</dbReference>
<name>A0A0E1W9F0_BURPE</name>
<evidence type="ECO:0000256" key="1">
    <source>
        <dbReference type="SAM" id="MobiDB-lite"/>
    </source>
</evidence>
<feature type="region of interest" description="Disordered" evidence="1">
    <location>
        <begin position="1"/>
        <end position="22"/>
    </location>
</feature>
<dbReference type="EMBL" id="CM000832">
    <property type="protein sequence ID" value="EET09039.1"/>
    <property type="molecule type" value="Genomic_DNA"/>
</dbReference>
<sequence length="471" mass="51114">MTVLERVNLGSEPDGKGGDTTRSAFNKLNADLEVIERTAPLDMAFLNDSADLTPGHVGKRFGLWMADGGKVIGFPLASSVRPNSCIHLFNAQEKVIIKLQAGDLSQLTVLNTGDWATFVSDGVKIWHVAARGRMMWDEVVGGSLTVGQGLTVGGPIHVEPASDEAHIYMGKMPGYFYGNSVSVGWWSQESGGSYQYLLNDHTFRVNDEVVTVCAKGHALRFDWSDVANGRQLGATVDKTHIGYLWHSGNLAQPMTLDTPQTVGSKKTFTQTQEIAVAPTGLHTQANLHLNGTSGLSYLGFSGLNNTVGVQLRVSNNTSVAELQCVNYNASTFGVLTASNFNQASDRAFKQDIRPLDNVMARLRGKQAFSYLLKHNPETGRQIGVIANEWADFPELLGEGPEIDDDGNFIAHQYDKEGNELYGENGPPKGRPSLVFRYTNTVAVLLAGLLETDAALQSALKRIEALEAKQCQ</sequence>
<dbReference type="AlphaFoldDB" id="A0A0E1W9F0"/>
<proteinExistence type="predicted"/>
<reference evidence="3" key="1">
    <citation type="submission" date="2009-05" db="EMBL/GenBank/DDBJ databases">
        <authorList>
            <person name="Harkins D.M."/>
            <person name="DeShazer D."/>
            <person name="Woods D.E."/>
            <person name="Brinkac L.M."/>
            <person name="Brown K.A."/>
            <person name="Hung G.C."/>
            <person name="Tuanyok A."/>
            <person name="Zhang B."/>
            <person name="Nierman W.C."/>
        </authorList>
    </citation>
    <scope>NUCLEOTIDE SEQUENCE [LARGE SCALE GENOMIC DNA]</scope>
    <source>
        <strain evidence="3">1710a</strain>
    </source>
</reference>
<protein>
    <submittedName>
        <fullName evidence="3">Gp16</fullName>
    </submittedName>
</protein>
<dbReference type="Pfam" id="PF13884">
    <property type="entry name" value="Peptidase_S74"/>
    <property type="match status" value="1"/>
</dbReference>
<accession>A0A0E1W9F0</accession>
<feature type="domain" description="Peptidase S74" evidence="2">
    <location>
        <begin position="344"/>
        <end position="469"/>
    </location>
</feature>
<gene>
    <name evidence="3" type="ORF">BURPS1710A_1840</name>
</gene>
<dbReference type="InterPro" id="IPR030392">
    <property type="entry name" value="S74_ICA"/>
</dbReference>